<evidence type="ECO:0000256" key="1">
    <source>
        <dbReference type="SAM" id="MobiDB-lite"/>
    </source>
</evidence>
<dbReference type="AlphaFoldDB" id="A0A8T9C8E9"/>
<dbReference type="Proteomes" id="UP000469558">
    <property type="component" value="Unassembled WGS sequence"/>
</dbReference>
<sequence length="277" mass="30201">MPKSAPRQSGPAPRSEPYSTIRPGDKPAGNKSEAATTKALTEKPAKSLNASSKAAEITSTEAIQDKLSDVKTKPSKKRASANDNEEPAVKKSKSNNSSTTSKSCTKPTPKPTAEKTTEKSTEKPASFLDIVVPTHLDSGNIPIYDTCSTIRQKINALLGKDNQKPENGIPGQFKKDGTPKAYTQAQFLRDIGGGTTASMGRFLKAKKIMGGAESPIYPGAYEFFEKKRIFENKKKTNGRMKVEEDMPNGLPLRDPNHMRILMQRGEDPRQFLNAYGN</sequence>
<gene>
    <name evidence="3" type="ORF">LSUE1_G004238</name>
</gene>
<reference evidence="3 4" key="1">
    <citation type="submission" date="2018-05" db="EMBL/GenBank/DDBJ databases">
        <title>Genome sequencing and assembly of the regulated plant pathogen Lachnellula willkommii and related sister species for the development of diagnostic species identification markers.</title>
        <authorList>
            <person name="Giroux E."/>
            <person name="Bilodeau G."/>
        </authorList>
    </citation>
    <scope>NUCLEOTIDE SEQUENCE [LARGE SCALE GENOMIC DNA]</scope>
    <source>
        <strain evidence="3 4">CBS 268.59</strain>
    </source>
</reference>
<feature type="compositionally biased region" description="Polar residues" evidence="1">
    <location>
        <begin position="48"/>
        <end position="62"/>
    </location>
</feature>
<keyword evidence="4" id="KW-1185">Reference proteome</keyword>
<dbReference type="EMBL" id="QGMK01000499">
    <property type="protein sequence ID" value="TVY81332.1"/>
    <property type="molecule type" value="Genomic_DNA"/>
</dbReference>
<evidence type="ECO:0000259" key="2">
    <source>
        <dbReference type="Pfam" id="PF24852"/>
    </source>
</evidence>
<organism evidence="3 4">
    <name type="scientific">Lachnellula suecica</name>
    <dbReference type="NCBI Taxonomy" id="602035"/>
    <lineage>
        <taxon>Eukaryota</taxon>
        <taxon>Fungi</taxon>
        <taxon>Dikarya</taxon>
        <taxon>Ascomycota</taxon>
        <taxon>Pezizomycotina</taxon>
        <taxon>Leotiomycetes</taxon>
        <taxon>Helotiales</taxon>
        <taxon>Lachnaceae</taxon>
        <taxon>Lachnellula</taxon>
    </lineage>
</organism>
<proteinExistence type="predicted"/>
<name>A0A8T9C8E9_9HELO</name>
<feature type="compositionally biased region" description="Basic and acidic residues" evidence="1">
    <location>
        <begin position="112"/>
        <end position="122"/>
    </location>
</feature>
<accession>A0A8T9C8E9</accession>
<dbReference type="PANTHER" id="PTHR42339:SF1">
    <property type="entry name" value="HISTONE H1"/>
    <property type="match status" value="1"/>
</dbReference>
<feature type="domain" description="DUF7726" evidence="2">
    <location>
        <begin position="180"/>
        <end position="234"/>
    </location>
</feature>
<dbReference type="OrthoDB" id="2592504at2759"/>
<feature type="compositionally biased region" description="Low complexity" evidence="1">
    <location>
        <begin position="94"/>
        <end position="107"/>
    </location>
</feature>
<comment type="caution">
    <text evidence="3">The sequence shown here is derived from an EMBL/GenBank/DDBJ whole genome shotgun (WGS) entry which is preliminary data.</text>
</comment>
<evidence type="ECO:0000313" key="4">
    <source>
        <dbReference type="Proteomes" id="UP000469558"/>
    </source>
</evidence>
<feature type="compositionally biased region" description="Basic and acidic residues" evidence="1">
    <location>
        <begin position="63"/>
        <end position="72"/>
    </location>
</feature>
<dbReference type="Pfam" id="PF24852">
    <property type="entry name" value="DUF7726"/>
    <property type="match status" value="1"/>
</dbReference>
<protein>
    <recommendedName>
        <fullName evidence="2">DUF7726 domain-containing protein</fullName>
    </recommendedName>
</protein>
<dbReference type="InterPro" id="IPR056143">
    <property type="entry name" value="DUF7726"/>
</dbReference>
<feature type="region of interest" description="Disordered" evidence="1">
    <location>
        <begin position="1"/>
        <end position="122"/>
    </location>
</feature>
<dbReference type="PANTHER" id="PTHR42339">
    <property type="entry name" value="HISTONE H1"/>
    <property type="match status" value="1"/>
</dbReference>
<evidence type="ECO:0000313" key="3">
    <source>
        <dbReference type="EMBL" id="TVY81332.1"/>
    </source>
</evidence>